<comment type="caution">
    <text evidence="2">The sequence shown here is derived from an EMBL/GenBank/DDBJ whole genome shotgun (WGS) entry which is preliminary data.</text>
</comment>
<sequence>MSVVVVLAPLYGAAAVLIREVAVRLGGGWRAIVLLAAAFGIFQAGLVDQALFNLGFTENTAYADEVGAARATTVPLLGFSAGSALTYVGNHIALSICAPIVIVESYLAPARRHQPWLGRPGLIVMVVLFVLGCSIIFFDEENGRKGFLASPLQLAFAALTVLALIGAALLPRWRRRPRPVARRSPHPLWAGILVFGARFVADPHGWAAVGLQVAVTTAAAAVIVLWSRRAGWNQRHVLTAWAAALVSAAVFAYFVPNYDPHSRLVSAREALLNDIAISAIVLALLGGAYWRLRHSPPGSIEGALLTKRATRDQS</sequence>
<accession>A0ABT6WZU2</accession>
<name>A0ABT6WZU2_9ACTN</name>
<feature type="transmembrane region" description="Helical" evidence="1">
    <location>
        <begin position="238"/>
        <end position="255"/>
    </location>
</feature>
<evidence type="ECO:0000313" key="3">
    <source>
        <dbReference type="Proteomes" id="UP001241758"/>
    </source>
</evidence>
<evidence type="ECO:0008006" key="4">
    <source>
        <dbReference type="Google" id="ProtNLM"/>
    </source>
</evidence>
<evidence type="ECO:0000313" key="2">
    <source>
        <dbReference type="EMBL" id="MDI6105110.1"/>
    </source>
</evidence>
<feature type="transmembrane region" description="Helical" evidence="1">
    <location>
        <begin position="150"/>
        <end position="173"/>
    </location>
</feature>
<gene>
    <name evidence="2" type="ORF">QLQ12_41655</name>
</gene>
<evidence type="ECO:0000256" key="1">
    <source>
        <dbReference type="SAM" id="Phobius"/>
    </source>
</evidence>
<feature type="transmembrane region" description="Helical" evidence="1">
    <location>
        <begin position="31"/>
        <end position="56"/>
    </location>
</feature>
<dbReference type="Proteomes" id="UP001241758">
    <property type="component" value="Unassembled WGS sequence"/>
</dbReference>
<keyword evidence="1" id="KW-0812">Transmembrane</keyword>
<feature type="transmembrane region" description="Helical" evidence="1">
    <location>
        <begin position="275"/>
        <end position="292"/>
    </location>
</feature>
<protein>
    <recommendedName>
        <fullName evidence="4">DUF998 domain-containing protein</fullName>
    </recommendedName>
</protein>
<organism evidence="2 3">
    <name type="scientific">Actinoplanes sandaracinus</name>
    <dbReference type="NCBI Taxonomy" id="3045177"/>
    <lineage>
        <taxon>Bacteria</taxon>
        <taxon>Bacillati</taxon>
        <taxon>Actinomycetota</taxon>
        <taxon>Actinomycetes</taxon>
        <taxon>Micromonosporales</taxon>
        <taxon>Micromonosporaceae</taxon>
        <taxon>Actinoplanes</taxon>
    </lineage>
</organism>
<feature type="transmembrane region" description="Helical" evidence="1">
    <location>
        <begin position="185"/>
        <end position="201"/>
    </location>
</feature>
<feature type="transmembrane region" description="Helical" evidence="1">
    <location>
        <begin position="121"/>
        <end position="138"/>
    </location>
</feature>
<reference evidence="2 3" key="1">
    <citation type="submission" date="2023-05" db="EMBL/GenBank/DDBJ databases">
        <title>Actinoplanes sp. NEAU-A12 genome sequencing.</title>
        <authorList>
            <person name="Wang Z.-S."/>
        </authorList>
    </citation>
    <scope>NUCLEOTIDE SEQUENCE [LARGE SCALE GENOMIC DNA]</scope>
    <source>
        <strain evidence="2 3">NEAU-A12</strain>
    </source>
</reference>
<keyword evidence="1" id="KW-1133">Transmembrane helix</keyword>
<feature type="transmembrane region" description="Helical" evidence="1">
    <location>
        <begin position="92"/>
        <end position="109"/>
    </location>
</feature>
<keyword evidence="3" id="KW-1185">Reference proteome</keyword>
<dbReference type="RefSeq" id="WP_282766574.1">
    <property type="nucleotide sequence ID" value="NZ_JASCTH010000040.1"/>
</dbReference>
<keyword evidence="1" id="KW-0472">Membrane</keyword>
<proteinExistence type="predicted"/>
<feature type="transmembrane region" description="Helical" evidence="1">
    <location>
        <begin position="207"/>
        <end position="226"/>
    </location>
</feature>
<dbReference type="EMBL" id="JASCTH010000040">
    <property type="protein sequence ID" value="MDI6105110.1"/>
    <property type="molecule type" value="Genomic_DNA"/>
</dbReference>